<dbReference type="Proteomes" id="UP001500967">
    <property type="component" value="Unassembled WGS sequence"/>
</dbReference>
<dbReference type="InterPro" id="IPR022761">
    <property type="entry name" value="Fumarate_lyase_N"/>
</dbReference>
<accession>A0ABN0VBX5</accession>
<dbReference type="RefSeq" id="WP_344654719.1">
    <property type="nucleotide sequence ID" value="NZ_BAAAGX010000046.1"/>
</dbReference>
<dbReference type="PANTHER" id="PTHR43172">
    <property type="entry name" value="ADENYLOSUCCINATE LYASE"/>
    <property type="match status" value="1"/>
</dbReference>
<dbReference type="SMART" id="SM00998">
    <property type="entry name" value="ADSL_C"/>
    <property type="match status" value="1"/>
</dbReference>
<dbReference type="PROSITE" id="PS00163">
    <property type="entry name" value="FUMARATE_LYASES"/>
    <property type="match status" value="1"/>
</dbReference>
<evidence type="ECO:0000313" key="4">
    <source>
        <dbReference type="EMBL" id="GAA0284548.1"/>
    </source>
</evidence>
<dbReference type="Gene3D" id="1.10.40.30">
    <property type="entry name" value="Fumarase/aspartase (C-terminal domain)"/>
    <property type="match status" value="1"/>
</dbReference>
<evidence type="ECO:0000256" key="2">
    <source>
        <dbReference type="ARBA" id="ARBA00034772"/>
    </source>
</evidence>
<reference evidence="4 5" key="1">
    <citation type="journal article" date="2019" name="Int. J. Syst. Evol. Microbiol.">
        <title>The Global Catalogue of Microorganisms (GCM) 10K type strain sequencing project: providing services to taxonomists for standard genome sequencing and annotation.</title>
        <authorList>
            <consortium name="The Broad Institute Genomics Platform"/>
            <consortium name="The Broad Institute Genome Sequencing Center for Infectious Disease"/>
            <person name="Wu L."/>
            <person name="Ma J."/>
        </authorList>
    </citation>
    <scope>NUCLEOTIDE SEQUENCE [LARGE SCALE GENOMIC DNA]</scope>
    <source>
        <strain evidence="4 5">JCM 10425</strain>
    </source>
</reference>
<organism evidence="4 5">
    <name type="scientific">Cryptosporangium japonicum</name>
    <dbReference type="NCBI Taxonomy" id="80872"/>
    <lineage>
        <taxon>Bacteria</taxon>
        <taxon>Bacillati</taxon>
        <taxon>Actinomycetota</taxon>
        <taxon>Actinomycetes</taxon>
        <taxon>Cryptosporangiales</taxon>
        <taxon>Cryptosporangiaceae</taxon>
        <taxon>Cryptosporangium</taxon>
    </lineage>
</organism>
<dbReference type="InterPro" id="IPR000362">
    <property type="entry name" value="Fumarate_lyase_fam"/>
</dbReference>
<comment type="similarity">
    <text evidence="2">Belongs to the class-II fumarase/aspartase family.</text>
</comment>
<dbReference type="NCBIfam" id="TIGR02426">
    <property type="entry name" value="protocat_pcaB"/>
    <property type="match status" value="1"/>
</dbReference>
<dbReference type="InterPro" id="IPR020557">
    <property type="entry name" value="Fumarate_lyase_CS"/>
</dbReference>
<keyword evidence="1" id="KW-0456">Lyase</keyword>
<dbReference type="PANTHER" id="PTHR43172:SF2">
    <property type="entry name" value="ADENYLOSUCCINATE LYASE C-TERMINAL DOMAIN-CONTAINING PROTEIN"/>
    <property type="match status" value="1"/>
</dbReference>
<dbReference type="InterPro" id="IPR008948">
    <property type="entry name" value="L-Aspartase-like"/>
</dbReference>
<sequence>MRSELFDPLFADARVSAELSDRAVVRAMLDVEAALARAEASVGVIPADAAAAIGVACAGDVDLAAVGRAGVNAGNPVVPLVRALETALPETAKPWVHHGATSQDVLDTALMLVAHRARGPLLDAVRSASDALAGLAEAHRGTVMVGRTLGQQALPTTFGLKAAGWLVALDTAAVRLRAVPLAIQFGGAAGTLAALGSRGLEVASALAAELGLAEPVLPWHTDRQRVLDLGSALAAVSAALGKIALDVTLLASSEVGEVAEGGEGGGSSAMPHKRNPANAVLVRSASLRTPGLLATLHTAAALQEHERATGGWHAEWETLRELVDVVGGAAGRAARFLPDLRVDVDAMRATLDATGGVLLSESVSGALAGTLGRSAAHDLVKNAVAHGRPLREVLLEAGVDPGPVLDPANYLGSASALVDRALTTHRRDWP</sequence>
<protein>
    <submittedName>
        <fullName evidence="4">3-carboxy-cis,cis-muconate cycloisomerase</fullName>
    </submittedName>
</protein>
<proteinExistence type="inferred from homology"/>
<keyword evidence="5" id="KW-1185">Reference proteome</keyword>
<dbReference type="SUPFAM" id="SSF48557">
    <property type="entry name" value="L-aspartase-like"/>
    <property type="match status" value="1"/>
</dbReference>
<evidence type="ECO:0000256" key="1">
    <source>
        <dbReference type="ARBA" id="ARBA00023239"/>
    </source>
</evidence>
<dbReference type="PRINTS" id="PR00145">
    <property type="entry name" value="ARGSUCLYASE"/>
</dbReference>
<gene>
    <name evidence="4" type="primary">pcaB</name>
    <name evidence="4" type="ORF">GCM10009539_85940</name>
</gene>
<dbReference type="Gene3D" id="1.20.200.10">
    <property type="entry name" value="Fumarase/aspartase (Central domain)"/>
    <property type="match status" value="1"/>
</dbReference>
<feature type="domain" description="Adenylosuccinate lyase C-terminal" evidence="3">
    <location>
        <begin position="355"/>
        <end position="422"/>
    </location>
</feature>
<evidence type="ECO:0000313" key="5">
    <source>
        <dbReference type="Proteomes" id="UP001500967"/>
    </source>
</evidence>
<dbReference type="EMBL" id="BAAAGX010000046">
    <property type="protein sequence ID" value="GAA0284548.1"/>
    <property type="molecule type" value="Genomic_DNA"/>
</dbReference>
<comment type="caution">
    <text evidence="4">The sequence shown here is derived from an EMBL/GenBank/DDBJ whole genome shotgun (WGS) entry which is preliminary data.</text>
</comment>
<dbReference type="PRINTS" id="PR00149">
    <property type="entry name" value="FUMRATELYASE"/>
</dbReference>
<dbReference type="Pfam" id="PF00206">
    <property type="entry name" value="Lyase_1"/>
    <property type="match status" value="1"/>
</dbReference>
<dbReference type="InterPro" id="IPR019468">
    <property type="entry name" value="AdenyloSucc_lyase_C"/>
</dbReference>
<name>A0ABN0VBX5_9ACTN</name>
<dbReference type="InterPro" id="IPR012789">
    <property type="entry name" value="Protocat_PcaB-like"/>
</dbReference>
<evidence type="ECO:0000259" key="3">
    <source>
        <dbReference type="SMART" id="SM00998"/>
    </source>
</evidence>